<dbReference type="AlphaFoldDB" id="A0A137NVT7"/>
<sequence>MFKKGELVNCMACEICFSKIIKPNQIYCKKCQVKARCNKTYDRNAYNIRVNKNFDNMVAVLSVAKKYIEPKYSSKILNDNSNLSIIQYTHKANNIHNYEWSNFQKVEQFGDFIINSKNLPILEYIFRWGDDLQTIPRIQSFMKEHNISKEICSRPKSQRNSVIARPLLLVAQETFWKTSFDPKTASESLLSAIFFAGFVVQYNLPEEVTSYMHAYAIINIKKCLFKVNISSAQALGIYSYAYYLNGNSSQSRVCLSHFARMNHALGININRKKLSVLDQYNRKLIKNNMRLYYNWAKLGPSSYSLASEDNENDLDVYDPKFQLPNPSLNLCNNSYEGSLYSIFCCHFAKIKDFNVNNISKFCKYGSIKSKIKTIELKNKANEIYKDAKLTFESLANLAPEYKIQTSIYLKVLRAVYLLCILCIYSKMLEISKRRDLGIIKFIFDKTIELWELISSNAIFNDLWSWGPYVVGFHLIQIYPHCSKKTKEISSICFKIYY</sequence>
<evidence type="ECO:0000313" key="2">
    <source>
        <dbReference type="Proteomes" id="UP000070444"/>
    </source>
</evidence>
<reference evidence="1 2" key="1">
    <citation type="journal article" date="2015" name="Genome Biol. Evol.">
        <title>Phylogenomic analyses indicate that early fungi evolved digesting cell walls of algal ancestors of land plants.</title>
        <authorList>
            <person name="Chang Y."/>
            <person name="Wang S."/>
            <person name="Sekimoto S."/>
            <person name="Aerts A.L."/>
            <person name="Choi C."/>
            <person name="Clum A."/>
            <person name="LaButti K.M."/>
            <person name="Lindquist E.A."/>
            <person name="Yee Ngan C."/>
            <person name="Ohm R.A."/>
            <person name="Salamov A.A."/>
            <person name="Grigoriev I.V."/>
            <person name="Spatafora J.W."/>
            <person name="Berbee M.L."/>
        </authorList>
    </citation>
    <scope>NUCLEOTIDE SEQUENCE [LARGE SCALE GENOMIC DNA]</scope>
    <source>
        <strain evidence="1 2">NRRL 28638</strain>
    </source>
</reference>
<dbReference type="CDD" id="cd12148">
    <property type="entry name" value="fungal_TF_MHR"/>
    <property type="match status" value="1"/>
</dbReference>
<evidence type="ECO:0008006" key="3">
    <source>
        <dbReference type="Google" id="ProtNLM"/>
    </source>
</evidence>
<proteinExistence type="predicted"/>
<accession>A0A137NVT7</accession>
<gene>
    <name evidence="1" type="ORF">CONCODRAFT_11172</name>
</gene>
<organism evidence="1 2">
    <name type="scientific">Conidiobolus coronatus (strain ATCC 28846 / CBS 209.66 / NRRL 28638)</name>
    <name type="common">Delacroixia coronata</name>
    <dbReference type="NCBI Taxonomy" id="796925"/>
    <lineage>
        <taxon>Eukaryota</taxon>
        <taxon>Fungi</taxon>
        <taxon>Fungi incertae sedis</taxon>
        <taxon>Zoopagomycota</taxon>
        <taxon>Entomophthoromycotina</taxon>
        <taxon>Entomophthoromycetes</taxon>
        <taxon>Entomophthorales</taxon>
        <taxon>Ancylistaceae</taxon>
        <taxon>Conidiobolus</taxon>
    </lineage>
</organism>
<keyword evidence="2" id="KW-1185">Reference proteome</keyword>
<evidence type="ECO:0000313" key="1">
    <source>
        <dbReference type="EMBL" id="KXN66886.1"/>
    </source>
</evidence>
<dbReference type="EMBL" id="KQ964680">
    <property type="protein sequence ID" value="KXN66886.1"/>
    <property type="molecule type" value="Genomic_DNA"/>
</dbReference>
<name>A0A137NVT7_CONC2</name>
<dbReference type="Proteomes" id="UP000070444">
    <property type="component" value="Unassembled WGS sequence"/>
</dbReference>
<protein>
    <recommendedName>
        <fullName evidence="3">Transcription factor domain-containing protein</fullName>
    </recommendedName>
</protein>